<sequence length="129" mass="15171">MKVIKKHTNQFDPTQAGPPLIQLLSTVQFEQVYRPEELHEIDEYYLKVGDWYLYMGLIAPWGGDWDHPNIHFVFGKTEDEVGEYLLSLYPEWGDEARIEIRKAKVHRPGIQSKISHKTFKLFELKRGKA</sequence>
<keyword evidence="2" id="KW-1185">Reference proteome</keyword>
<dbReference type="EMBL" id="JABXWD010000083">
    <property type="protein sequence ID" value="MBV6341211.1"/>
    <property type="molecule type" value="Genomic_DNA"/>
</dbReference>
<reference evidence="1 2" key="1">
    <citation type="journal article" date="2020" name="J Geophys Res Biogeosci">
        <title>Magnetotaxis as an Adaptation to Enable Bacterial Shuttling of Microbial Sulfur and Sulfur Cycling Across Aquatic Oxic#Anoxic Interfaces.</title>
        <authorList>
            <person name="Li J."/>
            <person name="Liu P."/>
            <person name="Wang J."/>
            <person name="Roberts A.P."/>
            <person name="Pan Y."/>
        </authorList>
    </citation>
    <scope>NUCLEOTIDE SEQUENCE [LARGE SCALE GENOMIC DNA]</scope>
    <source>
        <strain evidence="1 2">MYR-1_YQ</strain>
    </source>
</reference>
<gene>
    <name evidence="1" type="ORF">HWQ67_06395</name>
</gene>
<evidence type="ECO:0000313" key="2">
    <source>
        <dbReference type="Proteomes" id="UP001196980"/>
    </source>
</evidence>
<dbReference type="Proteomes" id="UP001196980">
    <property type="component" value="Unassembled WGS sequence"/>
</dbReference>
<dbReference type="RefSeq" id="WP_218251840.1">
    <property type="nucleotide sequence ID" value="NZ_JABXWD010000083.1"/>
</dbReference>
<accession>A0ABS6RX66</accession>
<organism evidence="1 2">
    <name type="scientific">Candidatus Magnetobacterium casense</name>
    <dbReference type="NCBI Taxonomy" id="1455061"/>
    <lineage>
        <taxon>Bacteria</taxon>
        <taxon>Pseudomonadati</taxon>
        <taxon>Nitrospirota</taxon>
        <taxon>Thermodesulfovibrionia</taxon>
        <taxon>Thermodesulfovibrionales</taxon>
        <taxon>Candidatus Magnetobacteriaceae</taxon>
        <taxon>Candidatus Magnetobacterium</taxon>
    </lineage>
</organism>
<evidence type="ECO:0000313" key="1">
    <source>
        <dbReference type="EMBL" id="MBV6341211.1"/>
    </source>
</evidence>
<name>A0ABS6RX66_9BACT</name>
<protein>
    <submittedName>
        <fullName evidence="1">Uncharacterized protein</fullName>
    </submittedName>
</protein>
<comment type="caution">
    <text evidence="1">The sequence shown here is derived from an EMBL/GenBank/DDBJ whole genome shotgun (WGS) entry which is preliminary data.</text>
</comment>
<proteinExistence type="predicted"/>